<keyword evidence="6" id="KW-0443">Lipid metabolism</keyword>
<keyword evidence="5 9" id="KW-1133">Transmembrane helix</keyword>
<gene>
    <name evidence="10" type="ORF">C2G38_1008109</name>
</gene>
<reference evidence="10 11" key="1">
    <citation type="submission" date="2018-06" db="EMBL/GenBank/DDBJ databases">
        <title>Comparative genomics reveals the genomic features of Rhizophagus irregularis, R. cerebriforme, R. diaphanum and Gigaspora rosea, and their symbiotic lifestyle signature.</title>
        <authorList>
            <person name="Morin E."/>
            <person name="San Clemente H."/>
            <person name="Chen E.C.H."/>
            <person name="De La Providencia I."/>
            <person name="Hainaut M."/>
            <person name="Kuo A."/>
            <person name="Kohler A."/>
            <person name="Murat C."/>
            <person name="Tang N."/>
            <person name="Roy S."/>
            <person name="Loubradou J."/>
            <person name="Henrissat B."/>
            <person name="Grigoriev I.V."/>
            <person name="Corradi N."/>
            <person name="Roux C."/>
            <person name="Martin F.M."/>
        </authorList>
    </citation>
    <scope>NUCLEOTIDE SEQUENCE [LARGE SCALE GENOMIC DNA]</scope>
    <source>
        <strain evidence="10 11">DAOM 194757</strain>
    </source>
</reference>
<dbReference type="Proteomes" id="UP000266673">
    <property type="component" value="Unassembled WGS sequence"/>
</dbReference>
<evidence type="ECO:0000256" key="7">
    <source>
        <dbReference type="ARBA" id="ARBA00023136"/>
    </source>
</evidence>
<organism evidence="10 11">
    <name type="scientific">Gigaspora rosea</name>
    <dbReference type="NCBI Taxonomy" id="44941"/>
    <lineage>
        <taxon>Eukaryota</taxon>
        <taxon>Fungi</taxon>
        <taxon>Fungi incertae sedis</taxon>
        <taxon>Mucoromycota</taxon>
        <taxon>Glomeromycotina</taxon>
        <taxon>Glomeromycetes</taxon>
        <taxon>Diversisporales</taxon>
        <taxon>Gigasporaceae</taxon>
        <taxon>Gigaspora</taxon>
    </lineage>
</organism>
<evidence type="ECO:0000256" key="4">
    <source>
        <dbReference type="ARBA" id="ARBA00022824"/>
    </source>
</evidence>
<comment type="subcellular location">
    <subcellularLocation>
        <location evidence="1">Endoplasmic reticulum membrane</location>
        <topology evidence="1">Multi-pass membrane protein</topology>
    </subcellularLocation>
</comment>
<dbReference type="Pfam" id="PF11779">
    <property type="entry name" value="SPT_ssu-like"/>
    <property type="match status" value="1"/>
</dbReference>
<dbReference type="PANTHER" id="PTHR47084:SF1">
    <property type="entry name" value="SERINE PALMITOYLTRANSFERASE SMALL SUBUNIT A"/>
    <property type="match status" value="1"/>
</dbReference>
<dbReference type="GO" id="GO:0004758">
    <property type="term" value="F:serine C-palmitoyltransferase activity"/>
    <property type="evidence" value="ECO:0007669"/>
    <property type="project" value="TreeGrafter"/>
</dbReference>
<evidence type="ECO:0000256" key="9">
    <source>
        <dbReference type="SAM" id="Phobius"/>
    </source>
</evidence>
<comment type="similarity">
    <text evidence="8">Belongs to the SPTSS family. SPTSSA subfamily.</text>
</comment>
<evidence type="ECO:0000256" key="3">
    <source>
        <dbReference type="ARBA" id="ARBA00022692"/>
    </source>
</evidence>
<protein>
    <submittedName>
        <fullName evidence="10">Uncharacterized protein</fullName>
    </submittedName>
</protein>
<dbReference type="GO" id="GO:0046513">
    <property type="term" value="P:ceramide biosynthetic process"/>
    <property type="evidence" value="ECO:0007669"/>
    <property type="project" value="TreeGrafter"/>
</dbReference>
<name>A0A397VJY2_9GLOM</name>
<sequence>MFSRIREYLVLKNYQYEVTTSLYMLEPWEKALFNSLVIVGLGLLSYTTVFYLPEQLTYVATSFAPTIPLQHYLYHIYAF</sequence>
<dbReference type="InterPro" id="IPR051900">
    <property type="entry name" value="SPT_small_subunit"/>
</dbReference>
<proteinExistence type="inferred from homology"/>
<dbReference type="GO" id="GO:0005789">
    <property type="term" value="C:endoplasmic reticulum membrane"/>
    <property type="evidence" value="ECO:0007669"/>
    <property type="project" value="UniProtKB-SubCell"/>
</dbReference>
<keyword evidence="4" id="KW-0256">Endoplasmic reticulum</keyword>
<dbReference type="STRING" id="44941.A0A397VJY2"/>
<comment type="pathway">
    <text evidence="2">Lipid metabolism.</text>
</comment>
<keyword evidence="3 9" id="KW-0812">Transmembrane</keyword>
<keyword evidence="7 9" id="KW-0472">Membrane</keyword>
<evidence type="ECO:0000256" key="8">
    <source>
        <dbReference type="ARBA" id="ARBA00038370"/>
    </source>
</evidence>
<dbReference type="GO" id="GO:0017059">
    <property type="term" value="C:serine palmitoyltransferase complex"/>
    <property type="evidence" value="ECO:0007669"/>
    <property type="project" value="TreeGrafter"/>
</dbReference>
<dbReference type="InterPro" id="IPR024512">
    <property type="entry name" value="Ser_palmitoyltrfase_ssu-like"/>
</dbReference>
<dbReference type="PANTHER" id="PTHR47084">
    <property type="entry name" value="SERINE PALMITOYLTRANSFERASE SMALL SUBUNIT A"/>
    <property type="match status" value="1"/>
</dbReference>
<evidence type="ECO:0000313" key="10">
    <source>
        <dbReference type="EMBL" id="RIB22312.1"/>
    </source>
</evidence>
<evidence type="ECO:0000256" key="5">
    <source>
        <dbReference type="ARBA" id="ARBA00022989"/>
    </source>
</evidence>
<evidence type="ECO:0000256" key="6">
    <source>
        <dbReference type="ARBA" id="ARBA00023098"/>
    </source>
</evidence>
<dbReference type="AlphaFoldDB" id="A0A397VJY2"/>
<dbReference type="EMBL" id="QKWP01000315">
    <property type="protein sequence ID" value="RIB22312.1"/>
    <property type="molecule type" value="Genomic_DNA"/>
</dbReference>
<evidence type="ECO:0000313" key="11">
    <source>
        <dbReference type="Proteomes" id="UP000266673"/>
    </source>
</evidence>
<accession>A0A397VJY2</accession>
<evidence type="ECO:0000256" key="2">
    <source>
        <dbReference type="ARBA" id="ARBA00005189"/>
    </source>
</evidence>
<comment type="caution">
    <text evidence="10">The sequence shown here is derived from an EMBL/GenBank/DDBJ whole genome shotgun (WGS) entry which is preliminary data.</text>
</comment>
<dbReference type="OrthoDB" id="202672at2759"/>
<keyword evidence="11" id="KW-1185">Reference proteome</keyword>
<feature type="transmembrane region" description="Helical" evidence="9">
    <location>
        <begin position="31"/>
        <end position="52"/>
    </location>
</feature>
<evidence type="ECO:0000256" key="1">
    <source>
        <dbReference type="ARBA" id="ARBA00004477"/>
    </source>
</evidence>